<dbReference type="Proteomes" id="UP000198406">
    <property type="component" value="Unassembled WGS sequence"/>
</dbReference>
<name>A0A1Z5JNU0_FISSO</name>
<proteinExistence type="predicted"/>
<accession>A0A1Z5JNU0</accession>
<feature type="compositionally biased region" description="Basic and acidic residues" evidence="1">
    <location>
        <begin position="309"/>
        <end position="320"/>
    </location>
</feature>
<dbReference type="EMBL" id="BDSP01000095">
    <property type="protein sequence ID" value="GAX15566.1"/>
    <property type="molecule type" value="Genomic_DNA"/>
</dbReference>
<gene>
    <name evidence="2" type="ORF">FisN_3Hh034</name>
</gene>
<comment type="caution">
    <text evidence="2">The sequence shown here is derived from an EMBL/GenBank/DDBJ whole genome shotgun (WGS) entry which is preliminary data.</text>
</comment>
<reference evidence="2 3" key="1">
    <citation type="journal article" date="2015" name="Plant Cell">
        <title>Oil accumulation by the oleaginous diatom Fistulifera solaris as revealed by the genome and transcriptome.</title>
        <authorList>
            <person name="Tanaka T."/>
            <person name="Maeda Y."/>
            <person name="Veluchamy A."/>
            <person name="Tanaka M."/>
            <person name="Abida H."/>
            <person name="Marechal E."/>
            <person name="Bowler C."/>
            <person name="Muto M."/>
            <person name="Sunaga Y."/>
            <person name="Tanaka M."/>
            <person name="Yoshino T."/>
            <person name="Taniguchi T."/>
            <person name="Fukuda Y."/>
            <person name="Nemoto M."/>
            <person name="Matsumoto M."/>
            <person name="Wong P.S."/>
            <person name="Aburatani S."/>
            <person name="Fujibuchi W."/>
        </authorList>
    </citation>
    <scope>NUCLEOTIDE SEQUENCE [LARGE SCALE GENOMIC DNA]</scope>
    <source>
        <strain evidence="2 3">JPCC DA0580</strain>
    </source>
</reference>
<dbReference type="InParanoid" id="A0A1Z5JNU0"/>
<feature type="region of interest" description="Disordered" evidence="1">
    <location>
        <begin position="299"/>
        <end position="321"/>
    </location>
</feature>
<evidence type="ECO:0000313" key="2">
    <source>
        <dbReference type="EMBL" id="GAX15566.1"/>
    </source>
</evidence>
<feature type="region of interest" description="Disordered" evidence="1">
    <location>
        <begin position="1"/>
        <end position="48"/>
    </location>
</feature>
<keyword evidence="3" id="KW-1185">Reference proteome</keyword>
<dbReference type="OrthoDB" id="56494at2759"/>
<evidence type="ECO:0000313" key="3">
    <source>
        <dbReference type="Proteomes" id="UP000198406"/>
    </source>
</evidence>
<protein>
    <submittedName>
        <fullName evidence="2">Uncharacterized protein</fullName>
    </submittedName>
</protein>
<sequence>MPSLSDENASNTVERMKHADMPFQQTLSSKDSSSSLPDGITTSNALLTNRRRRLSAPLQDLTHHSAFKNGDSTVRVEKLATKPSRQSLCHIPLPINAKDQSNFLKENSGLTAEVLNRDIAPRAPKRSRNSLNPEELPDNNTILLEESPFVCIPPSQLYSMATTLQQAQSLVHSYTSSEAKSAKEDIEELTGYVLSSPTVDPVLPYQAPDKAAIYQRLGPQLKQMDEYKSNQSRLAEKILDARSEKGRGGMKYFCVSNGQRISSVEYEKRYRVMLEEVHKVQSHAWKKYFQNLSSCSEKLRSSSQPTSRAHHESRAEETHLRFSLGASQQTSALPCRDKISHDPEIAKAEAVLWKTIDQALATYSETVLEIAKRKHIPAA</sequence>
<dbReference type="AlphaFoldDB" id="A0A1Z5JNU0"/>
<evidence type="ECO:0000256" key="1">
    <source>
        <dbReference type="SAM" id="MobiDB-lite"/>
    </source>
</evidence>
<organism evidence="2 3">
    <name type="scientific">Fistulifera solaris</name>
    <name type="common">Oleaginous diatom</name>
    <dbReference type="NCBI Taxonomy" id="1519565"/>
    <lineage>
        <taxon>Eukaryota</taxon>
        <taxon>Sar</taxon>
        <taxon>Stramenopiles</taxon>
        <taxon>Ochrophyta</taxon>
        <taxon>Bacillariophyta</taxon>
        <taxon>Bacillariophyceae</taxon>
        <taxon>Bacillariophycidae</taxon>
        <taxon>Naviculales</taxon>
        <taxon>Naviculaceae</taxon>
        <taxon>Fistulifera</taxon>
    </lineage>
</organism>
<feature type="compositionally biased region" description="Polar residues" evidence="1">
    <location>
        <begin position="1"/>
        <end position="13"/>
    </location>
</feature>